<dbReference type="PIRSF" id="PIRSF039032">
    <property type="entry name" value="HigB-2"/>
    <property type="match status" value="1"/>
</dbReference>
<proteinExistence type="predicted"/>
<evidence type="ECO:0000313" key="1">
    <source>
        <dbReference type="EMBL" id="HAE4980108.1"/>
    </source>
</evidence>
<name>A0A732CYJ2_SALDU</name>
<organism evidence="1">
    <name type="scientific">Salmonella dublin</name>
    <dbReference type="NCBI Taxonomy" id="98360"/>
    <lineage>
        <taxon>Bacteria</taxon>
        <taxon>Pseudomonadati</taxon>
        <taxon>Pseudomonadota</taxon>
        <taxon>Gammaproteobacteria</taxon>
        <taxon>Enterobacterales</taxon>
        <taxon>Enterobacteriaceae</taxon>
        <taxon>Salmonella</taxon>
    </lineage>
</organism>
<reference evidence="1" key="2">
    <citation type="submission" date="2018-07" db="EMBL/GenBank/DDBJ databases">
        <authorList>
            <consortium name="NCBI Pathogen Detection Project"/>
        </authorList>
    </citation>
    <scope>NUCLEOTIDE SEQUENCE</scope>
    <source>
        <strain evidence="1">10-1049</strain>
    </source>
</reference>
<protein>
    <submittedName>
        <fullName evidence="1">Addiction module toxin RelE</fullName>
    </submittedName>
</protein>
<reference evidence="1" key="1">
    <citation type="journal article" date="2018" name="Genome Biol.">
        <title>SKESA: strategic k-mer extension for scrupulous assemblies.</title>
        <authorList>
            <person name="Souvorov A."/>
            <person name="Agarwala R."/>
            <person name="Lipman D.J."/>
        </authorList>
    </citation>
    <scope>NUCLEOTIDE SEQUENCE</scope>
    <source>
        <strain evidence="1">10-1049</strain>
    </source>
</reference>
<comment type="caution">
    <text evidence="1">The sequence shown here is derived from an EMBL/GenBank/DDBJ whole genome shotgun (WGS) entry which is preliminary data.</text>
</comment>
<sequence length="111" mass="12682">MEYLEFIETPLFTKQRAELLTEDEYQEFQKELIINPSVGAIMRETGGCRKVRFATGNKGKSGGVRVIYYWQEPNGRIWLFTVYPKNQKDSLSSSEKNQLKAAVGMIKGGQL</sequence>
<dbReference type="EMBL" id="DAASCL010000102">
    <property type="protein sequence ID" value="HAE4980108.1"/>
    <property type="molecule type" value="Genomic_DNA"/>
</dbReference>
<gene>
    <name evidence="1" type="ORF">G4G51_004783</name>
</gene>
<dbReference type="Pfam" id="PF06296">
    <property type="entry name" value="RelE"/>
    <property type="match status" value="1"/>
</dbReference>
<accession>A0A732CYJ2</accession>
<dbReference type="InterPro" id="IPR009387">
    <property type="entry name" value="HigB-2"/>
</dbReference>
<dbReference type="AlphaFoldDB" id="A0A732CYJ2"/>